<accession>A0A4Y2W0C3</accession>
<comment type="caution">
    <text evidence="1">The sequence shown here is derived from an EMBL/GenBank/DDBJ whole genome shotgun (WGS) entry which is preliminary data.</text>
</comment>
<evidence type="ECO:0000313" key="2">
    <source>
        <dbReference type="Proteomes" id="UP000499080"/>
    </source>
</evidence>
<sequence>MVAVCNLKIFLANPAGSPSPSGSLKALSQLGRLARDGSWGAHQREGVCPPTSDLTCSRSTADHQLNQVSSLEPPVPEAETLPIRHHGPFLLSIHISEEKNLRIIIAHA</sequence>
<reference evidence="1 2" key="1">
    <citation type="journal article" date="2019" name="Sci. Rep.">
        <title>Orb-weaving spider Araneus ventricosus genome elucidates the spidroin gene catalogue.</title>
        <authorList>
            <person name="Kono N."/>
            <person name="Nakamura H."/>
            <person name="Ohtoshi R."/>
            <person name="Moran D.A.P."/>
            <person name="Shinohara A."/>
            <person name="Yoshida Y."/>
            <person name="Fujiwara M."/>
            <person name="Mori M."/>
            <person name="Tomita M."/>
            <person name="Arakawa K."/>
        </authorList>
    </citation>
    <scope>NUCLEOTIDE SEQUENCE [LARGE SCALE GENOMIC DNA]</scope>
</reference>
<dbReference type="Proteomes" id="UP000499080">
    <property type="component" value="Unassembled WGS sequence"/>
</dbReference>
<protein>
    <submittedName>
        <fullName evidence="1">Uncharacterized protein</fullName>
    </submittedName>
</protein>
<proteinExistence type="predicted"/>
<dbReference type="AlphaFoldDB" id="A0A4Y2W0C3"/>
<organism evidence="1 2">
    <name type="scientific">Araneus ventricosus</name>
    <name type="common">Orbweaver spider</name>
    <name type="synonym">Epeira ventricosa</name>
    <dbReference type="NCBI Taxonomy" id="182803"/>
    <lineage>
        <taxon>Eukaryota</taxon>
        <taxon>Metazoa</taxon>
        <taxon>Ecdysozoa</taxon>
        <taxon>Arthropoda</taxon>
        <taxon>Chelicerata</taxon>
        <taxon>Arachnida</taxon>
        <taxon>Araneae</taxon>
        <taxon>Araneomorphae</taxon>
        <taxon>Entelegynae</taxon>
        <taxon>Araneoidea</taxon>
        <taxon>Araneidae</taxon>
        <taxon>Araneus</taxon>
    </lineage>
</organism>
<evidence type="ECO:0000313" key="1">
    <source>
        <dbReference type="EMBL" id="GBO30341.1"/>
    </source>
</evidence>
<dbReference type="EMBL" id="BGPR01053532">
    <property type="protein sequence ID" value="GBO30341.1"/>
    <property type="molecule type" value="Genomic_DNA"/>
</dbReference>
<keyword evidence="2" id="KW-1185">Reference proteome</keyword>
<gene>
    <name evidence="1" type="ORF">AVEN_80878_1</name>
</gene>
<name>A0A4Y2W0C3_ARAVE</name>